<dbReference type="AlphaFoldDB" id="A0A7S3LTS8"/>
<name>A0A7S3LTS8_9STRA</name>
<dbReference type="InterPro" id="IPR029063">
    <property type="entry name" value="SAM-dependent_MTases_sf"/>
</dbReference>
<sequence length="270" mass="30210">MLGRIRAKHVALGMAVYAGGVYAGANIMNRGKDQDKGQEYDKVDERSRCETFSSIAHKYDKEIGFSERTSGILGFRKRLLGNCTGKVLEVAAGTGRNLEYYPSPSVTSGNNKSIGLEIVATDFNKEMLIEADKKIHKMRNNSKHNGLNVVTRVADAQKLPFEDGVFDTVVDTFGICSLENPLEALREMRRVCKHGGKILLLEHGRSYHGYSWLNSYLDKRAKQHAVDWGCWWNKDVHALVKEAGIEIDSQRIHHFGTCYELVCSPSKSVS</sequence>
<evidence type="ECO:0008006" key="2">
    <source>
        <dbReference type="Google" id="ProtNLM"/>
    </source>
</evidence>
<dbReference type="SUPFAM" id="SSF53335">
    <property type="entry name" value="S-adenosyl-L-methionine-dependent methyltransferases"/>
    <property type="match status" value="1"/>
</dbReference>
<organism evidence="1">
    <name type="scientific">Aplanochytrium stocchinoi</name>
    <dbReference type="NCBI Taxonomy" id="215587"/>
    <lineage>
        <taxon>Eukaryota</taxon>
        <taxon>Sar</taxon>
        <taxon>Stramenopiles</taxon>
        <taxon>Bigyra</taxon>
        <taxon>Labyrinthulomycetes</taxon>
        <taxon>Thraustochytrida</taxon>
        <taxon>Thraustochytriidae</taxon>
        <taxon>Aplanochytrium</taxon>
    </lineage>
</organism>
<proteinExistence type="predicted"/>
<protein>
    <recommendedName>
        <fullName evidence="2">Methyltransferase type 11 domain-containing protein</fullName>
    </recommendedName>
</protein>
<dbReference type="EMBL" id="HBIN01011458">
    <property type="protein sequence ID" value="CAE0438352.1"/>
    <property type="molecule type" value="Transcribed_RNA"/>
</dbReference>
<dbReference type="PANTHER" id="PTHR42912:SF80">
    <property type="entry name" value="METHYLTRANSFERASE DOMAIN-CONTAINING PROTEIN"/>
    <property type="match status" value="1"/>
</dbReference>
<accession>A0A7S3LTS8</accession>
<dbReference type="CDD" id="cd02440">
    <property type="entry name" value="AdoMet_MTases"/>
    <property type="match status" value="1"/>
</dbReference>
<dbReference type="Gene3D" id="3.40.50.150">
    <property type="entry name" value="Vaccinia Virus protein VP39"/>
    <property type="match status" value="1"/>
</dbReference>
<dbReference type="Pfam" id="PF01209">
    <property type="entry name" value="Ubie_methyltran"/>
    <property type="match status" value="1"/>
</dbReference>
<dbReference type="GO" id="GO:0008168">
    <property type="term" value="F:methyltransferase activity"/>
    <property type="evidence" value="ECO:0007669"/>
    <property type="project" value="TreeGrafter"/>
</dbReference>
<gene>
    <name evidence="1" type="ORF">ASTO00021_LOCUS8594</name>
</gene>
<dbReference type="PANTHER" id="PTHR42912">
    <property type="entry name" value="METHYLTRANSFERASE"/>
    <property type="match status" value="1"/>
</dbReference>
<dbReference type="InterPro" id="IPR050508">
    <property type="entry name" value="Methyltransf_Superfamily"/>
</dbReference>
<reference evidence="1" key="1">
    <citation type="submission" date="2021-01" db="EMBL/GenBank/DDBJ databases">
        <authorList>
            <person name="Corre E."/>
            <person name="Pelletier E."/>
            <person name="Niang G."/>
            <person name="Scheremetjew M."/>
            <person name="Finn R."/>
            <person name="Kale V."/>
            <person name="Holt S."/>
            <person name="Cochrane G."/>
            <person name="Meng A."/>
            <person name="Brown T."/>
            <person name="Cohen L."/>
        </authorList>
    </citation>
    <scope>NUCLEOTIDE SEQUENCE</scope>
    <source>
        <strain evidence="1">GSBS06</strain>
    </source>
</reference>
<evidence type="ECO:0000313" key="1">
    <source>
        <dbReference type="EMBL" id="CAE0438352.1"/>
    </source>
</evidence>